<accession>A0A1M5RMK8</accession>
<feature type="chain" id="PRO_5012341491" description="Cysteine rich repeat-containing protein" evidence="1">
    <location>
        <begin position="21"/>
        <end position="75"/>
    </location>
</feature>
<dbReference type="EMBL" id="LT670818">
    <property type="protein sequence ID" value="SHH27419.1"/>
    <property type="molecule type" value="Genomic_DNA"/>
</dbReference>
<reference evidence="2 3" key="1">
    <citation type="submission" date="2016-11" db="EMBL/GenBank/DDBJ databases">
        <authorList>
            <person name="Jaros S."/>
            <person name="Januszkiewicz K."/>
            <person name="Wedrychowicz H."/>
        </authorList>
    </citation>
    <scope>NUCLEOTIDE SEQUENCE [LARGE SCALE GENOMIC DNA]</scope>
    <source>
        <strain evidence="2 3">GAS242</strain>
    </source>
</reference>
<dbReference type="RefSeq" id="WP_079569620.1">
    <property type="nucleotide sequence ID" value="NZ_LT670818.1"/>
</dbReference>
<evidence type="ECO:0000313" key="2">
    <source>
        <dbReference type="EMBL" id="SHH27419.1"/>
    </source>
</evidence>
<evidence type="ECO:0000313" key="3">
    <source>
        <dbReference type="Proteomes" id="UP000190675"/>
    </source>
</evidence>
<dbReference type="AlphaFoldDB" id="A0A1M5RMK8"/>
<feature type="signal peptide" evidence="1">
    <location>
        <begin position="1"/>
        <end position="20"/>
    </location>
</feature>
<protein>
    <recommendedName>
        <fullName evidence="4">Cysteine rich repeat-containing protein</fullName>
    </recommendedName>
</protein>
<sequence length="75" mass="8260">MRQLVLAAIALLIGASSSLAQGHMGTPQEQQACTRDAQRFCRKQLGDDSAVQQCLQQNRQKLSKSCQKVFQSHGM</sequence>
<proteinExistence type="predicted"/>
<name>A0A1M5RMK8_9BRAD</name>
<gene>
    <name evidence="2" type="ORF">SAMN05444169_6650</name>
</gene>
<keyword evidence="1" id="KW-0732">Signal</keyword>
<evidence type="ECO:0000256" key="1">
    <source>
        <dbReference type="SAM" id="SignalP"/>
    </source>
</evidence>
<evidence type="ECO:0008006" key="4">
    <source>
        <dbReference type="Google" id="ProtNLM"/>
    </source>
</evidence>
<dbReference type="Proteomes" id="UP000190675">
    <property type="component" value="Chromosome I"/>
</dbReference>
<organism evidence="2 3">
    <name type="scientific">Bradyrhizobium erythrophlei</name>
    <dbReference type="NCBI Taxonomy" id="1437360"/>
    <lineage>
        <taxon>Bacteria</taxon>
        <taxon>Pseudomonadati</taxon>
        <taxon>Pseudomonadota</taxon>
        <taxon>Alphaproteobacteria</taxon>
        <taxon>Hyphomicrobiales</taxon>
        <taxon>Nitrobacteraceae</taxon>
        <taxon>Bradyrhizobium</taxon>
    </lineage>
</organism>